<feature type="compositionally biased region" description="Polar residues" evidence="1">
    <location>
        <begin position="82"/>
        <end position="98"/>
    </location>
</feature>
<dbReference type="OrthoDB" id="1896065at2759"/>
<evidence type="ECO:0000313" key="3">
    <source>
        <dbReference type="Proteomes" id="UP000822688"/>
    </source>
</evidence>
<dbReference type="PANTHER" id="PTHR31343:SF42">
    <property type="entry name" value="T15D22.8"/>
    <property type="match status" value="1"/>
</dbReference>
<protein>
    <submittedName>
        <fullName evidence="2">Uncharacterized protein</fullName>
    </submittedName>
</protein>
<feature type="region of interest" description="Disordered" evidence="1">
    <location>
        <begin position="1"/>
        <end position="99"/>
    </location>
</feature>
<dbReference type="Pfam" id="PF05623">
    <property type="entry name" value="DUF789"/>
    <property type="match status" value="1"/>
</dbReference>
<evidence type="ECO:0000256" key="1">
    <source>
        <dbReference type="SAM" id="MobiDB-lite"/>
    </source>
</evidence>
<gene>
    <name evidence="2" type="ORF">KC19_6G184300</name>
</gene>
<dbReference type="AlphaFoldDB" id="A0A8T0HIC6"/>
<feature type="region of interest" description="Disordered" evidence="1">
    <location>
        <begin position="190"/>
        <end position="233"/>
    </location>
</feature>
<evidence type="ECO:0000313" key="2">
    <source>
        <dbReference type="EMBL" id="KAG0570738.1"/>
    </source>
</evidence>
<dbReference type="PANTHER" id="PTHR31343">
    <property type="entry name" value="T15D22.8"/>
    <property type="match status" value="1"/>
</dbReference>
<accession>A0A8T0HIC6</accession>
<organism evidence="2 3">
    <name type="scientific">Ceratodon purpureus</name>
    <name type="common">Fire moss</name>
    <name type="synonym">Dicranum purpureum</name>
    <dbReference type="NCBI Taxonomy" id="3225"/>
    <lineage>
        <taxon>Eukaryota</taxon>
        <taxon>Viridiplantae</taxon>
        <taxon>Streptophyta</taxon>
        <taxon>Embryophyta</taxon>
        <taxon>Bryophyta</taxon>
        <taxon>Bryophytina</taxon>
        <taxon>Bryopsida</taxon>
        <taxon>Dicranidae</taxon>
        <taxon>Pseudoditrichales</taxon>
        <taxon>Ditrichaceae</taxon>
        <taxon>Ceratodon</taxon>
    </lineage>
</organism>
<feature type="compositionally biased region" description="Basic and acidic residues" evidence="1">
    <location>
        <begin position="17"/>
        <end position="26"/>
    </location>
</feature>
<feature type="compositionally biased region" description="Low complexity" evidence="1">
    <location>
        <begin position="199"/>
        <end position="209"/>
    </location>
</feature>
<sequence length="420" mass="46737">MVGPALPRVTSSDGLAQEEHHGEKSRWHGGPTRGTPHYHARQEHAKSYTRGGDPGKRNVQRSTKGADHRVGGTPDVTGRVNLPSSTVSSGHSYSQSNLDRFLDETTPRVRTHTFPKSSLRDFSQKRCCNPEVAPYFNLGDLWDSFDEWSAYGAGVHLTLNGDESVVQYYVPYLSAIQLYTVPSRRPDWPAGFRHRGSDSDTASDASSSDGESEKSFRGYKGAESPPPNLGGSLGNGSMLECKTYMNDNDEEVEVWSYFEKSPPYTRLPLVDKIADLSRDFKHGQNPLRTLRSLDLLPNSWLSVAWYPIYRIPTGPTLRDLAACFLTFYPLSTSLQPGDGTLRQSGLSNVCIMPTSCSLDPQPLRAFGLASYKLKGAVWSSTPEKRLATSLQHNADEHLKHLRVEHPDYNYFTSHTIPTRC</sequence>
<comment type="caution">
    <text evidence="2">The sequence shown here is derived from an EMBL/GenBank/DDBJ whole genome shotgun (WGS) entry which is preliminary data.</text>
</comment>
<name>A0A8T0HIC6_CERPU</name>
<dbReference type="EMBL" id="CM026427">
    <property type="protein sequence ID" value="KAG0570738.1"/>
    <property type="molecule type" value="Genomic_DNA"/>
</dbReference>
<reference evidence="2 3" key="1">
    <citation type="submission" date="2020-06" db="EMBL/GenBank/DDBJ databases">
        <title>WGS assembly of Ceratodon purpureus strain R40.</title>
        <authorList>
            <person name="Carey S.B."/>
            <person name="Jenkins J."/>
            <person name="Shu S."/>
            <person name="Lovell J.T."/>
            <person name="Sreedasyam A."/>
            <person name="Maumus F."/>
            <person name="Tiley G.P."/>
            <person name="Fernandez-Pozo N."/>
            <person name="Barry K."/>
            <person name="Chen C."/>
            <person name="Wang M."/>
            <person name="Lipzen A."/>
            <person name="Daum C."/>
            <person name="Saski C.A."/>
            <person name="Payton A.C."/>
            <person name="Mcbreen J.C."/>
            <person name="Conrad R.E."/>
            <person name="Kollar L.M."/>
            <person name="Olsson S."/>
            <person name="Huttunen S."/>
            <person name="Landis J.B."/>
            <person name="Wickett N.J."/>
            <person name="Johnson M.G."/>
            <person name="Rensing S.A."/>
            <person name="Grimwood J."/>
            <person name="Schmutz J."/>
            <person name="Mcdaniel S.F."/>
        </authorList>
    </citation>
    <scope>NUCLEOTIDE SEQUENCE [LARGE SCALE GENOMIC DNA]</scope>
    <source>
        <strain evidence="2 3">R40</strain>
    </source>
</reference>
<dbReference type="InterPro" id="IPR008507">
    <property type="entry name" value="DUF789"/>
</dbReference>
<dbReference type="Proteomes" id="UP000822688">
    <property type="component" value="Chromosome 6"/>
</dbReference>
<keyword evidence="3" id="KW-1185">Reference proteome</keyword>
<proteinExistence type="predicted"/>